<evidence type="ECO:0000259" key="1">
    <source>
        <dbReference type="SMART" id="SM00933"/>
    </source>
</evidence>
<evidence type="ECO:0000313" key="2">
    <source>
        <dbReference type="EMBL" id="KKL71418.1"/>
    </source>
</evidence>
<dbReference type="AlphaFoldDB" id="A0A0F9EBK1"/>
<protein>
    <recommendedName>
        <fullName evidence="1">NurA domain-containing protein</fullName>
    </recommendedName>
</protein>
<comment type="caution">
    <text evidence="2">The sequence shown here is derived from an EMBL/GenBank/DDBJ whole genome shotgun (WGS) entry which is preliminary data.</text>
</comment>
<dbReference type="Pfam" id="PF09376">
    <property type="entry name" value="NurA"/>
    <property type="match status" value="1"/>
</dbReference>
<gene>
    <name evidence="2" type="ORF">LCGC14_2095110</name>
</gene>
<organism evidence="2">
    <name type="scientific">marine sediment metagenome</name>
    <dbReference type="NCBI Taxonomy" id="412755"/>
    <lineage>
        <taxon>unclassified sequences</taxon>
        <taxon>metagenomes</taxon>
        <taxon>ecological metagenomes</taxon>
    </lineage>
</organism>
<accession>A0A0F9EBK1</accession>
<sequence length="279" mass="31459">MLNTVYKEAIQRREKTLSMLKGPKFEQIIQKAKQNWIEYFPQKKEVSTAGIDSSFNSTKFQGMELWVVTAVSVKSDGRIIKDLHDHGLGYPEIDLSSMASKMEIDACNSSVDEVDLVLMDGSLYSQFMTRQSTLSSTLLKIMTKKENVIFISKTSNTRMQFADMDSTAGDIFYYNHATQKPGFSKLFLDPKYGSDKIIASVFARLSDYTPLIKFEFLGKDHSEDEIKLVLDRLYKSSVGGYPYALKLAHNNCKISNSDLAKLVSLYGLKTEVGSRAVLE</sequence>
<name>A0A0F9EBK1_9ZZZZ</name>
<dbReference type="InterPro" id="IPR018977">
    <property type="entry name" value="NurA_domain"/>
</dbReference>
<proteinExistence type="predicted"/>
<feature type="domain" description="NurA" evidence="1">
    <location>
        <begin position="46"/>
        <end position="254"/>
    </location>
</feature>
<dbReference type="EMBL" id="LAZR01025598">
    <property type="protein sequence ID" value="KKL71418.1"/>
    <property type="molecule type" value="Genomic_DNA"/>
</dbReference>
<dbReference type="SMART" id="SM00933">
    <property type="entry name" value="NurA"/>
    <property type="match status" value="1"/>
</dbReference>
<reference evidence="2" key="1">
    <citation type="journal article" date="2015" name="Nature">
        <title>Complex archaea that bridge the gap between prokaryotes and eukaryotes.</title>
        <authorList>
            <person name="Spang A."/>
            <person name="Saw J.H."/>
            <person name="Jorgensen S.L."/>
            <person name="Zaremba-Niedzwiedzka K."/>
            <person name="Martijn J."/>
            <person name="Lind A.E."/>
            <person name="van Eijk R."/>
            <person name="Schleper C."/>
            <person name="Guy L."/>
            <person name="Ettema T.J."/>
        </authorList>
    </citation>
    <scope>NUCLEOTIDE SEQUENCE</scope>
</reference>